<sequence length="80" mass="9473">MLKLRLKRCGRKKRPFYRIVVMNNKTKRDGKAIEQLGYYNPITKTFSLNRLRTLERLEQGVIPTQVVKNLLQKADIQIDN</sequence>
<dbReference type="Gene3D" id="3.30.1320.10">
    <property type="match status" value="1"/>
</dbReference>
<organism evidence="5">
    <name type="scientific">Schizocladia ischiensis</name>
    <dbReference type="NCBI Taxonomy" id="196139"/>
    <lineage>
        <taxon>Eukaryota</taxon>
        <taxon>Sar</taxon>
        <taxon>Stramenopiles</taxon>
        <taxon>Ochrophyta</taxon>
        <taxon>PX clade</taxon>
        <taxon>Schizocladiophyceae</taxon>
        <taxon>Schizocladiales</taxon>
        <taxon>Schizocladiaceae</taxon>
        <taxon>Schizocladia</taxon>
    </lineage>
</organism>
<protein>
    <recommendedName>
        <fullName evidence="4">Small ribosomal subunit protein bS16c</fullName>
    </recommendedName>
</protein>
<dbReference type="EMBL" id="MT226925">
    <property type="protein sequence ID" value="QOW07571.1"/>
    <property type="molecule type" value="Genomic_DNA"/>
</dbReference>
<dbReference type="RefSeq" id="YP_010032364.1">
    <property type="nucleotide sequence ID" value="NC_053868.1"/>
</dbReference>
<dbReference type="GO" id="GO:0015935">
    <property type="term" value="C:small ribosomal subunit"/>
    <property type="evidence" value="ECO:0007669"/>
    <property type="project" value="TreeGrafter"/>
</dbReference>
<dbReference type="GeneID" id="63377859"/>
<keyword evidence="5" id="KW-0934">Plastid</keyword>
<dbReference type="InterPro" id="IPR023803">
    <property type="entry name" value="Ribosomal_bS16_dom_sf"/>
</dbReference>
<evidence type="ECO:0000256" key="4">
    <source>
        <dbReference type="HAMAP-Rule" id="MF_00385"/>
    </source>
</evidence>
<dbReference type="SUPFAM" id="SSF54565">
    <property type="entry name" value="Ribosomal protein S16"/>
    <property type="match status" value="1"/>
</dbReference>
<dbReference type="PANTHER" id="PTHR12919">
    <property type="entry name" value="30S RIBOSOMAL PROTEIN S16"/>
    <property type="match status" value="1"/>
</dbReference>
<dbReference type="NCBIfam" id="TIGR00002">
    <property type="entry name" value="S16"/>
    <property type="match status" value="1"/>
</dbReference>
<comment type="subcellular location">
    <subcellularLocation>
        <location evidence="4">Plastid</location>
        <location evidence="4">Chloroplast</location>
    </subcellularLocation>
</comment>
<keyword evidence="5" id="KW-0150">Chloroplast</keyword>
<dbReference type="InterPro" id="IPR000307">
    <property type="entry name" value="Ribosomal_bS16"/>
</dbReference>
<comment type="similarity">
    <text evidence="1 4">Belongs to the bacterial ribosomal protein bS16 family.</text>
</comment>
<dbReference type="PROSITE" id="PS00732">
    <property type="entry name" value="RIBOSOMAL_S16"/>
    <property type="match status" value="1"/>
</dbReference>
<evidence type="ECO:0000256" key="3">
    <source>
        <dbReference type="ARBA" id="ARBA00023274"/>
    </source>
</evidence>
<name>A0A7S6UA28_9STRA</name>
<proteinExistence type="inferred from homology"/>
<gene>
    <name evidence="4 5" type="primary">rps16</name>
</gene>
<dbReference type="HAMAP" id="MF_00385">
    <property type="entry name" value="Ribosomal_bS16"/>
    <property type="match status" value="1"/>
</dbReference>
<dbReference type="Pfam" id="PF00886">
    <property type="entry name" value="Ribosomal_S16"/>
    <property type="match status" value="1"/>
</dbReference>
<dbReference type="GO" id="GO:0009507">
    <property type="term" value="C:chloroplast"/>
    <property type="evidence" value="ECO:0007669"/>
    <property type="project" value="UniProtKB-SubCell"/>
</dbReference>
<dbReference type="InterPro" id="IPR020592">
    <property type="entry name" value="Ribosomal_bS16_CS"/>
</dbReference>
<keyword evidence="3 4" id="KW-0687">Ribonucleoprotein</keyword>
<dbReference type="PANTHER" id="PTHR12919:SF20">
    <property type="entry name" value="SMALL RIBOSOMAL SUBUNIT PROTEIN BS16M"/>
    <property type="match status" value="1"/>
</dbReference>
<dbReference type="GO" id="GO:0006412">
    <property type="term" value="P:translation"/>
    <property type="evidence" value="ECO:0007669"/>
    <property type="project" value="UniProtKB-UniRule"/>
</dbReference>
<evidence type="ECO:0000256" key="1">
    <source>
        <dbReference type="ARBA" id="ARBA00006668"/>
    </source>
</evidence>
<keyword evidence="2 4" id="KW-0689">Ribosomal protein</keyword>
<geneLocation type="chloroplast" evidence="5"/>
<reference evidence="5" key="1">
    <citation type="submission" date="2020-03" db="EMBL/GenBank/DDBJ databases">
        <title>Schizocladia ischiensis organellar genomes: estimating the origin of multicellularity in heterokonts and the emergence of shallow ocean ecosystems.</title>
        <authorList>
            <person name="Phillips N.E."/>
            <person name="Braun E.L."/>
            <person name="Boore J."/>
            <person name="Cheda B."/>
            <person name="Salomon M.P."/>
        </authorList>
    </citation>
    <scope>NUCLEOTIDE SEQUENCE</scope>
</reference>
<dbReference type="AlphaFoldDB" id="A0A7S6UA28"/>
<evidence type="ECO:0000313" key="5">
    <source>
        <dbReference type="EMBL" id="QOW07571.1"/>
    </source>
</evidence>
<dbReference type="GO" id="GO:0003735">
    <property type="term" value="F:structural constituent of ribosome"/>
    <property type="evidence" value="ECO:0007669"/>
    <property type="project" value="InterPro"/>
</dbReference>
<accession>A0A7S6UA28</accession>
<evidence type="ECO:0000256" key="2">
    <source>
        <dbReference type="ARBA" id="ARBA00022980"/>
    </source>
</evidence>